<dbReference type="AlphaFoldDB" id="A0AAV1RTR4"/>
<dbReference type="Proteomes" id="UP001314170">
    <property type="component" value="Unassembled WGS sequence"/>
</dbReference>
<evidence type="ECO:0000313" key="2">
    <source>
        <dbReference type="Proteomes" id="UP001314170"/>
    </source>
</evidence>
<name>A0AAV1RTR4_9ROSI</name>
<proteinExistence type="predicted"/>
<gene>
    <name evidence="1" type="ORF">DCAF_LOCUS13896</name>
</gene>
<keyword evidence="2" id="KW-1185">Reference proteome</keyword>
<protein>
    <submittedName>
        <fullName evidence="1">Uncharacterized protein</fullName>
    </submittedName>
</protein>
<accession>A0AAV1RTR4</accession>
<sequence length="157" mass="18064">MFPLLHLDQNVFLPGLLEKVSSILPQGKRRADSNLARRCDCKNLRYRSMMKRKIPGNIMQNHRPVYDETDGMCSKKNHGKMTEPDMILDTGFRCKPNERQNRRSSCDRKEEKCPAYLARDQIKSAINMAAKASSIAVTIPKEPSQLLDVLRRTNDFL</sequence>
<dbReference type="EMBL" id="CAWUPB010001156">
    <property type="protein sequence ID" value="CAK7338848.1"/>
    <property type="molecule type" value="Genomic_DNA"/>
</dbReference>
<evidence type="ECO:0000313" key="1">
    <source>
        <dbReference type="EMBL" id="CAK7338848.1"/>
    </source>
</evidence>
<reference evidence="1 2" key="1">
    <citation type="submission" date="2024-01" db="EMBL/GenBank/DDBJ databases">
        <authorList>
            <person name="Waweru B."/>
        </authorList>
    </citation>
    <scope>NUCLEOTIDE SEQUENCE [LARGE SCALE GENOMIC DNA]</scope>
</reference>
<comment type="caution">
    <text evidence="1">The sequence shown here is derived from an EMBL/GenBank/DDBJ whole genome shotgun (WGS) entry which is preliminary data.</text>
</comment>
<organism evidence="1 2">
    <name type="scientific">Dovyalis caffra</name>
    <dbReference type="NCBI Taxonomy" id="77055"/>
    <lineage>
        <taxon>Eukaryota</taxon>
        <taxon>Viridiplantae</taxon>
        <taxon>Streptophyta</taxon>
        <taxon>Embryophyta</taxon>
        <taxon>Tracheophyta</taxon>
        <taxon>Spermatophyta</taxon>
        <taxon>Magnoliopsida</taxon>
        <taxon>eudicotyledons</taxon>
        <taxon>Gunneridae</taxon>
        <taxon>Pentapetalae</taxon>
        <taxon>rosids</taxon>
        <taxon>fabids</taxon>
        <taxon>Malpighiales</taxon>
        <taxon>Salicaceae</taxon>
        <taxon>Flacourtieae</taxon>
        <taxon>Dovyalis</taxon>
    </lineage>
</organism>